<dbReference type="Gene3D" id="1.20.120.1220">
    <property type="match status" value="1"/>
</dbReference>
<keyword evidence="4" id="KW-1185">Reference proteome</keyword>
<feature type="transmembrane region" description="Helical" evidence="1">
    <location>
        <begin position="73"/>
        <end position="106"/>
    </location>
</feature>
<feature type="domain" description="Prepilin type IV endopeptidase peptidase" evidence="2">
    <location>
        <begin position="4"/>
        <end position="102"/>
    </location>
</feature>
<dbReference type="InterPro" id="IPR000045">
    <property type="entry name" value="Prepilin_IV_endopep_pep"/>
</dbReference>
<dbReference type="PATRIC" id="fig|1544416.3.peg.641"/>
<evidence type="ECO:0000313" key="4">
    <source>
        <dbReference type="Proteomes" id="UP000050517"/>
    </source>
</evidence>
<accession>A0A0Q0YSX1</accession>
<evidence type="ECO:0000313" key="3">
    <source>
        <dbReference type="EMBL" id="KQB85494.1"/>
    </source>
</evidence>
<keyword evidence="1" id="KW-0812">Transmembrane</keyword>
<sequence length="127" mass="13226">MGVGLWLCALVWWDARRGILPHALTLPGIVVAWAWALHQNPWWIVGGAAWAVMYAVIGWVVRGIGGGDVKLAASLGVMACAGGGISGWCVATLGASILSLALMVVLRRGRVPHGPSMVLSTLCGALM</sequence>
<dbReference type="GO" id="GO:0016020">
    <property type="term" value="C:membrane"/>
    <property type="evidence" value="ECO:0007669"/>
    <property type="project" value="InterPro"/>
</dbReference>
<gene>
    <name evidence="3" type="ORF">Cocul_00640</name>
</gene>
<evidence type="ECO:0000259" key="2">
    <source>
        <dbReference type="Pfam" id="PF01478"/>
    </source>
</evidence>
<dbReference type="Pfam" id="PF01478">
    <property type="entry name" value="Peptidase_A24"/>
    <property type="match status" value="1"/>
</dbReference>
<evidence type="ECO:0000256" key="1">
    <source>
        <dbReference type="SAM" id="Phobius"/>
    </source>
</evidence>
<dbReference type="AlphaFoldDB" id="A0A0Q0YSX1"/>
<name>A0A0Q0YSX1_9CORY</name>
<dbReference type="EMBL" id="LKST01000001">
    <property type="protein sequence ID" value="KQB85494.1"/>
    <property type="molecule type" value="Genomic_DNA"/>
</dbReference>
<keyword evidence="1" id="KW-1133">Transmembrane helix</keyword>
<dbReference type="STRING" id="1544416.Cocul_00640"/>
<dbReference type="Proteomes" id="UP000050517">
    <property type="component" value="Unassembled WGS sequence"/>
</dbReference>
<comment type="caution">
    <text evidence="3">The sequence shown here is derived from an EMBL/GenBank/DDBJ whole genome shotgun (WGS) entry which is preliminary data.</text>
</comment>
<proteinExistence type="predicted"/>
<keyword evidence="1" id="KW-0472">Membrane</keyword>
<organism evidence="3 4">
    <name type="scientific">Corynebacterium oculi</name>
    <dbReference type="NCBI Taxonomy" id="1544416"/>
    <lineage>
        <taxon>Bacteria</taxon>
        <taxon>Bacillati</taxon>
        <taxon>Actinomycetota</taxon>
        <taxon>Actinomycetes</taxon>
        <taxon>Mycobacteriales</taxon>
        <taxon>Corynebacteriaceae</taxon>
        <taxon>Corynebacterium</taxon>
    </lineage>
</organism>
<protein>
    <submittedName>
        <fullName evidence="3">Type IV leader peptidase family protein</fullName>
    </submittedName>
</protein>
<reference evidence="3 4" key="1">
    <citation type="submission" date="2015-10" db="EMBL/GenBank/DDBJ databases">
        <title>Corynebacteirum lowii and Corynebacterium oculi species nova, derived from human clinical disease and and emended description of Corynebacterium mastiditis.</title>
        <authorList>
            <person name="Bernard K."/>
            <person name="Pacheco A.L."/>
            <person name="Mcdougall C."/>
            <person name="Burtx T."/>
            <person name="Weibe D."/>
            <person name="Tyler S."/>
            <person name="Olson A.B."/>
            <person name="Cnockaert M."/>
            <person name="Eguchi H."/>
            <person name="Kuwahara T."/>
            <person name="Nakayama-Imaohji H."/>
            <person name="Boudewijins M."/>
            <person name="Van Hoecke F."/>
            <person name="Bernier A.-M."/>
            <person name="Vandamme P."/>
        </authorList>
    </citation>
    <scope>NUCLEOTIDE SEQUENCE [LARGE SCALE GENOMIC DNA]</scope>
    <source>
        <strain evidence="3 4">NML 130210</strain>
    </source>
</reference>
<feature type="transmembrane region" description="Helical" evidence="1">
    <location>
        <begin position="41"/>
        <end position="61"/>
    </location>
</feature>
<dbReference type="GO" id="GO:0004190">
    <property type="term" value="F:aspartic-type endopeptidase activity"/>
    <property type="evidence" value="ECO:0007669"/>
    <property type="project" value="InterPro"/>
</dbReference>